<keyword evidence="2" id="KW-1185">Reference proteome</keyword>
<sequence length="297" mass="34391">MILEELMHERFATYSFFKDQMAVYAGLPAVFYQGAPDDRQKGWEGEQYPRIVYTIDMQADEERKSAGVMQVDLYCDERKTLPEDIEPYIRKCLVNLIVKPEGNSHYAFAWARTEMFSLERSARDRGVDTMIVGASVRFDILEYSRQETANPDPVQALSRWLKNLEKESLVIGKDHIEKFFEPSGEHPAFYVRVQSYKTNRATYALTWVDCNLAIHIIVPEPENRSLWARYIADRLNMAGEVIMLDDSPMLIFEVSVENNADYLTRGQVMVKAQYSIPRIGEVEHPLSKIKVSQKEEK</sequence>
<organism evidence="1 2">
    <name type="scientific">Blautia fusiformis</name>
    <dbReference type="NCBI Taxonomy" id="2881264"/>
    <lineage>
        <taxon>Bacteria</taxon>
        <taxon>Bacillati</taxon>
        <taxon>Bacillota</taxon>
        <taxon>Clostridia</taxon>
        <taxon>Lachnospirales</taxon>
        <taxon>Lachnospiraceae</taxon>
        <taxon>Blautia</taxon>
    </lineage>
</organism>
<gene>
    <name evidence="1" type="ORF">LKD40_00475</name>
</gene>
<reference evidence="1 2" key="1">
    <citation type="submission" date="2021-10" db="EMBL/GenBank/DDBJ databases">
        <title>Anaerobic single-cell dispensing facilitates the cultivation of human gut bacteria.</title>
        <authorList>
            <person name="Afrizal A."/>
        </authorList>
    </citation>
    <scope>NUCLEOTIDE SEQUENCE [LARGE SCALE GENOMIC DNA]</scope>
    <source>
        <strain evidence="1 2">CLA-AA-H217</strain>
    </source>
</reference>
<comment type="caution">
    <text evidence="1">The sequence shown here is derived from an EMBL/GenBank/DDBJ whole genome shotgun (WGS) entry which is preliminary data.</text>
</comment>
<evidence type="ECO:0000313" key="1">
    <source>
        <dbReference type="EMBL" id="MCC2226298.1"/>
    </source>
</evidence>
<evidence type="ECO:0000313" key="2">
    <source>
        <dbReference type="Proteomes" id="UP001198612"/>
    </source>
</evidence>
<dbReference type="RefSeq" id="WP_178641388.1">
    <property type="nucleotide sequence ID" value="NZ_JAJEQQ010000001.1"/>
</dbReference>
<dbReference type="EMBL" id="JAJEQQ010000001">
    <property type="protein sequence ID" value="MCC2226298.1"/>
    <property type="molecule type" value="Genomic_DNA"/>
</dbReference>
<name>A0AAW4W4Z3_9FIRM</name>
<accession>A0AAW4W4Z3</accession>
<dbReference type="AlphaFoldDB" id="A0AAW4W4Z3"/>
<dbReference type="Proteomes" id="UP001198612">
    <property type="component" value="Unassembled WGS sequence"/>
</dbReference>
<proteinExistence type="predicted"/>
<protein>
    <submittedName>
        <fullName evidence="1">Uncharacterized protein</fullName>
    </submittedName>
</protein>